<dbReference type="GO" id="GO:0016020">
    <property type="term" value="C:membrane"/>
    <property type="evidence" value="ECO:0007669"/>
    <property type="project" value="UniProtKB-SubCell"/>
</dbReference>
<dbReference type="Gene3D" id="3.80.10.10">
    <property type="entry name" value="Ribonuclease Inhibitor"/>
    <property type="match status" value="2"/>
</dbReference>
<keyword evidence="6" id="KW-0547">Nucleotide-binding</keyword>
<dbReference type="OrthoDB" id="418615at2759"/>
<dbReference type="InterPro" id="IPR001245">
    <property type="entry name" value="Ser-Thr/Tyr_kinase_cat_dom"/>
</dbReference>
<dbReference type="InterPro" id="IPR011009">
    <property type="entry name" value="Kinase-like_dom_sf"/>
</dbReference>
<keyword evidence="15" id="KW-0418">Kinase</keyword>
<feature type="transmembrane region" description="Helical" evidence="12">
    <location>
        <begin position="264"/>
        <end position="288"/>
    </location>
</feature>
<dbReference type="PROSITE" id="PS50011">
    <property type="entry name" value="PROTEIN_KINASE_DOM"/>
    <property type="match status" value="1"/>
</dbReference>
<dbReference type="PANTHER" id="PTHR48007:SF64">
    <property type="entry name" value="POLLEN RECEPTOR-LIKE KINASE 1"/>
    <property type="match status" value="1"/>
</dbReference>
<dbReference type="GO" id="GO:0004672">
    <property type="term" value="F:protein kinase activity"/>
    <property type="evidence" value="ECO:0007669"/>
    <property type="project" value="InterPro"/>
</dbReference>
<keyword evidence="9 12" id="KW-0472">Membrane</keyword>
<keyword evidence="15" id="KW-0675">Receptor</keyword>
<evidence type="ECO:0000256" key="6">
    <source>
        <dbReference type="ARBA" id="ARBA00022741"/>
    </source>
</evidence>
<gene>
    <name evidence="15" type="ORF">G2W53_026027</name>
</gene>
<name>A0A834TEA0_9FABA</name>
<evidence type="ECO:0000256" key="3">
    <source>
        <dbReference type="ARBA" id="ARBA00022692"/>
    </source>
</evidence>
<reference evidence="15" key="1">
    <citation type="submission" date="2020-09" db="EMBL/GenBank/DDBJ databases">
        <title>Genome-Enabled Discovery of Anthraquinone Biosynthesis in Senna tora.</title>
        <authorList>
            <person name="Kang S.-H."/>
            <person name="Pandey R.P."/>
            <person name="Lee C.-M."/>
            <person name="Sim J.-S."/>
            <person name="Jeong J.-T."/>
            <person name="Choi B.-S."/>
            <person name="Jung M."/>
            <person name="Ginzburg D."/>
            <person name="Zhao K."/>
            <person name="Won S.Y."/>
            <person name="Oh T.-J."/>
            <person name="Yu Y."/>
            <person name="Kim N.-H."/>
            <person name="Lee O.R."/>
            <person name="Lee T.-H."/>
            <person name="Bashyal P."/>
            <person name="Kim T.-S."/>
            <person name="Lee W.-H."/>
            <person name="Kawkins C."/>
            <person name="Kim C.-K."/>
            <person name="Kim J.S."/>
            <person name="Ahn B.O."/>
            <person name="Rhee S.Y."/>
            <person name="Sohng J.K."/>
        </authorList>
    </citation>
    <scope>NUCLEOTIDE SEQUENCE</scope>
    <source>
        <tissue evidence="15">Leaf</tissue>
    </source>
</reference>
<evidence type="ECO:0000256" key="1">
    <source>
        <dbReference type="ARBA" id="ARBA00004370"/>
    </source>
</evidence>
<feature type="domain" description="Protein kinase" evidence="14">
    <location>
        <begin position="362"/>
        <end position="641"/>
    </location>
</feature>
<evidence type="ECO:0000256" key="13">
    <source>
        <dbReference type="SAM" id="SignalP"/>
    </source>
</evidence>
<dbReference type="InterPro" id="IPR000719">
    <property type="entry name" value="Prot_kinase_dom"/>
</dbReference>
<comment type="subcellular location">
    <subcellularLocation>
        <location evidence="1">Membrane</location>
    </subcellularLocation>
</comment>
<keyword evidence="8 12" id="KW-1133">Transmembrane helix</keyword>
<evidence type="ECO:0000256" key="2">
    <source>
        <dbReference type="ARBA" id="ARBA00022614"/>
    </source>
</evidence>
<evidence type="ECO:0000256" key="7">
    <source>
        <dbReference type="ARBA" id="ARBA00022840"/>
    </source>
</evidence>
<evidence type="ECO:0000256" key="4">
    <source>
        <dbReference type="ARBA" id="ARBA00022729"/>
    </source>
</evidence>
<dbReference type="InterPro" id="IPR001611">
    <property type="entry name" value="Leu-rich_rpt"/>
</dbReference>
<dbReference type="EMBL" id="JAAIUW010000008">
    <property type="protein sequence ID" value="KAF7820572.1"/>
    <property type="molecule type" value="Genomic_DNA"/>
</dbReference>
<keyword evidence="2" id="KW-0433">Leucine-rich repeat</keyword>
<dbReference type="InterPro" id="IPR013210">
    <property type="entry name" value="LRR_N_plant-typ"/>
</dbReference>
<feature type="chain" id="PRO_5032682469" evidence="13">
    <location>
        <begin position="41"/>
        <end position="641"/>
    </location>
</feature>
<evidence type="ECO:0000256" key="12">
    <source>
        <dbReference type="SAM" id="Phobius"/>
    </source>
</evidence>
<organism evidence="15 16">
    <name type="scientific">Senna tora</name>
    <dbReference type="NCBI Taxonomy" id="362788"/>
    <lineage>
        <taxon>Eukaryota</taxon>
        <taxon>Viridiplantae</taxon>
        <taxon>Streptophyta</taxon>
        <taxon>Embryophyta</taxon>
        <taxon>Tracheophyta</taxon>
        <taxon>Spermatophyta</taxon>
        <taxon>Magnoliopsida</taxon>
        <taxon>eudicotyledons</taxon>
        <taxon>Gunneridae</taxon>
        <taxon>Pentapetalae</taxon>
        <taxon>rosids</taxon>
        <taxon>fabids</taxon>
        <taxon>Fabales</taxon>
        <taxon>Fabaceae</taxon>
        <taxon>Caesalpinioideae</taxon>
        <taxon>Cassia clade</taxon>
        <taxon>Senna</taxon>
    </lineage>
</organism>
<dbReference type="AlphaFoldDB" id="A0A834TEA0"/>
<evidence type="ECO:0000256" key="8">
    <source>
        <dbReference type="ARBA" id="ARBA00022989"/>
    </source>
</evidence>
<keyword evidence="15" id="KW-0808">Transferase</keyword>
<dbReference type="Gene3D" id="1.10.510.10">
    <property type="entry name" value="Transferase(Phosphotransferase) domain 1"/>
    <property type="match status" value="1"/>
</dbReference>
<dbReference type="SUPFAM" id="SSF56112">
    <property type="entry name" value="Protein kinase-like (PK-like)"/>
    <property type="match status" value="1"/>
</dbReference>
<dbReference type="InterPro" id="IPR032675">
    <property type="entry name" value="LRR_dom_sf"/>
</dbReference>
<evidence type="ECO:0000256" key="11">
    <source>
        <dbReference type="SAM" id="MobiDB-lite"/>
    </source>
</evidence>
<feature type="signal peptide" evidence="13">
    <location>
        <begin position="1"/>
        <end position="40"/>
    </location>
</feature>
<keyword evidence="3 12" id="KW-0812">Transmembrane</keyword>
<keyword evidence="16" id="KW-1185">Reference proteome</keyword>
<evidence type="ECO:0000256" key="5">
    <source>
        <dbReference type="ARBA" id="ARBA00022737"/>
    </source>
</evidence>
<dbReference type="Pfam" id="PF07714">
    <property type="entry name" value="PK_Tyr_Ser-Thr"/>
    <property type="match status" value="1"/>
</dbReference>
<dbReference type="Pfam" id="PF08263">
    <property type="entry name" value="LRRNT_2"/>
    <property type="match status" value="1"/>
</dbReference>
<evidence type="ECO:0000259" key="14">
    <source>
        <dbReference type="PROSITE" id="PS50011"/>
    </source>
</evidence>
<feature type="region of interest" description="Disordered" evidence="11">
    <location>
        <begin position="295"/>
        <end position="335"/>
    </location>
</feature>
<dbReference type="PANTHER" id="PTHR48007">
    <property type="entry name" value="LEUCINE-RICH REPEAT RECEPTOR-LIKE PROTEIN KINASE PXC1"/>
    <property type="match status" value="1"/>
</dbReference>
<sequence length="641" mass="70298">MALMRNGAQYFYPTSPPKFLTLTLTLVLLTCQSLVPPILASDSELLIKFKSSLTNADALSNWNPSTPPCNGNNANWVGLLCASDKIWGLKLEKMELKGVIDVESLTGLPDLRTISLMHNNFDSNWPEFNKLIALKALYLSNNNFTGSIPDEAFQNMEWLKKIHVSNNQFTGEIPMSLTTLPKLKELKFDGNKFEGAIPDFKQPTLTVFNVANNALVGEIPPALSKISSVSFSGNRALCGAPLEACKTPISDSDQAPNPKSGASVGSIVVVSIVVALAVIVIVGVIFILHRRKSPAGGACVENPSSSPNPHKKSNRDIVDDGGSTHSVSSHASSSSTRRAADSLKLSFVRDDRERFDLHELLKASAEVLGSGCFSSSYKAALTNGMMIVVKRFKQMNNVGRDEFHEHMRRIGRLSHPNLLPLVAYYYRKEEKLLVTDYVKHGSLAVRLHGYQGLGQPSLDWPTRLKIVKGIAKGLEYLYKEMPSLIAPHGHLKSSNVLLGESFVPLLNDYGLVPVINQELAQDTMVIYKSPEYVQHGRVTKRTDVWSLGILIVEILTGKFPASFLQQGKGSEMGLANWVHSVVPEEWGVEVFDKEMGGSLSSSQGEMVKLLNIALACCEGDVDKRLDLKEAIERIQGVKDTD</sequence>
<dbReference type="FunFam" id="3.30.200.20:FF:000307">
    <property type="entry name" value="pollen receptor-like kinase 1"/>
    <property type="match status" value="1"/>
</dbReference>
<dbReference type="SUPFAM" id="SSF52058">
    <property type="entry name" value="L domain-like"/>
    <property type="match status" value="1"/>
</dbReference>
<dbReference type="Gene3D" id="3.30.200.20">
    <property type="entry name" value="Phosphorylase Kinase, domain 1"/>
    <property type="match status" value="1"/>
</dbReference>
<dbReference type="FunFam" id="3.80.10.10:FF:000041">
    <property type="entry name" value="LRR receptor-like serine/threonine-protein kinase ERECTA"/>
    <property type="match status" value="1"/>
</dbReference>
<accession>A0A834TEA0</accession>
<evidence type="ECO:0000313" key="15">
    <source>
        <dbReference type="EMBL" id="KAF7820572.1"/>
    </source>
</evidence>
<feature type="compositionally biased region" description="Low complexity" evidence="11">
    <location>
        <begin position="323"/>
        <end position="335"/>
    </location>
</feature>
<comment type="caution">
    <text evidence="15">The sequence shown here is derived from an EMBL/GenBank/DDBJ whole genome shotgun (WGS) entry which is preliminary data.</text>
</comment>
<dbReference type="Pfam" id="PF13855">
    <property type="entry name" value="LRR_8"/>
    <property type="match status" value="1"/>
</dbReference>
<keyword evidence="7" id="KW-0067">ATP-binding</keyword>
<evidence type="ECO:0000313" key="16">
    <source>
        <dbReference type="Proteomes" id="UP000634136"/>
    </source>
</evidence>
<proteinExistence type="predicted"/>
<protein>
    <submittedName>
        <fullName evidence="15">Pollen receptor-like kinase 1</fullName>
    </submittedName>
</protein>
<dbReference type="Proteomes" id="UP000634136">
    <property type="component" value="Unassembled WGS sequence"/>
</dbReference>
<keyword evidence="5" id="KW-0677">Repeat</keyword>
<keyword evidence="4 13" id="KW-0732">Signal</keyword>
<evidence type="ECO:0000256" key="9">
    <source>
        <dbReference type="ARBA" id="ARBA00023136"/>
    </source>
</evidence>
<dbReference type="GO" id="GO:0005524">
    <property type="term" value="F:ATP binding"/>
    <property type="evidence" value="ECO:0007669"/>
    <property type="project" value="UniProtKB-KW"/>
</dbReference>
<evidence type="ECO:0000256" key="10">
    <source>
        <dbReference type="ARBA" id="ARBA00023180"/>
    </source>
</evidence>
<dbReference type="InterPro" id="IPR046959">
    <property type="entry name" value="PRK1-6/SRF4-like"/>
</dbReference>
<keyword evidence="10" id="KW-0325">Glycoprotein</keyword>